<keyword evidence="1" id="KW-1133">Transmembrane helix</keyword>
<keyword evidence="3" id="KW-1185">Reference proteome</keyword>
<organism evidence="2 3">
    <name type="scientific">Euroglyphus maynei</name>
    <name type="common">Mayne's house dust mite</name>
    <dbReference type="NCBI Taxonomy" id="6958"/>
    <lineage>
        <taxon>Eukaryota</taxon>
        <taxon>Metazoa</taxon>
        <taxon>Ecdysozoa</taxon>
        <taxon>Arthropoda</taxon>
        <taxon>Chelicerata</taxon>
        <taxon>Arachnida</taxon>
        <taxon>Acari</taxon>
        <taxon>Acariformes</taxon>
        <taxon>Sarcoptiformes</taxon>
        <taxon>Astigmata</taxon>
        <taxon>Psoroptidia</taxon>
        <taxon>Analgoidea</taxon>
        <taxon>Pyroglyphidae</taxon>
        <taxon>Pyroglyphinae</taxon>
        <taxon>Euroglyphus</taxon>
    </lineage>
</organism>
<keyword evidence="1" id="KW-0812">Transmembrane</keyword>
<dbReference type="OrthoDB" id="10033309at2759"/>
<name>A0A1Y3AXH9_EURMA</name>
<dbReference type="Proteomes" id="UP000194236">
    <property type="component" value="Unassembled WGS sequence"/>
</dbReference>
<feature type="transmembrane region" description="Helical" evidence="1">
    <location>
        <begin position="38"/>
        <end position="62"/>
    </location>
</feature>
<proteinExistence type="predicted"/>
<dbReference type="AlphaFoldDB" id="A0A1Y3AXH9"/>
<gene>
    <name evidence="2" type="ORF">BLA29_006542</name>
</gene>
<evidence type="ECO:0000256" key="1">
    <source>
        <dbReference type="SAM" id="Phobius"/>
    </source>
</evidence>
<comment type="caution">
    <text evidence="2">The sequence shown here is derived from an EMBL/GenBank/DDBJ whole genome shotgun (WGS) entry which is preliminary data.</text>
</comment>
<evidence type="ECO:0000313" key="2">
    <source>
        <dbReference type="EMBL" id="OTF71865.1"/>
    </source>
</evidence>
<protein>
    <submittedName>
        <fullName evidence="2">Uncharacterized protein</fullName>
    </submittedName>
</protein>
<accession>A0A1Y3AXH9</accession>
<keyword evidence="1" id="KW-0472">Membrane</keyword>
<reference evidence="2 3" key="1">
    <citation type="submission" date="2017-03" db="EMBL/GenBank/DDBJ databases">
        <title>Genome Survey of Euroglyphus maynei.</title>
        <authorList>
            <person name="Arlian L.G."/>
            <person name="Morgan M.S."/>
            <person name="Rider S.D."/>
        </authorList>
    </citation>
    <scope>NUCLEOTIDE SEQUENCE [LARGE SCALE GENOMIC DNA]</scope>
    <source>
        <strain evidence="2">Arlian Lab</strain>
        <tissue evidence="2">Whole body</tissue>
    </source>
</reference>
<evidence type="ECO:0000313" key="3">
    <source>
        <dbReference type="Proteomes" id="UP000194236"/>
    </source>
</evidence>
<sequence>MRDHYFPRDMRIPIHSLEYNQLSAHVALRLSSTGVIDIFVSVIVTFLTSLRVYSVICAVSFYRRARKELLNIKNFEYMIERPSISRYPSSMIRNSSGHHYQRGPMMAAAATPVVHSNSKSSPTNSNKLDSGDLGQSGYFYNFLFVPEQYY</sequence>
<dbReference type="EMBL" id="MUJZ01058911">
    <property type="protein sequence ID" value="OTF71865.1"/>
    <property type="molecule type" value="Genomic_DNA"/>
</dbReference>